<dbReference type="EMBL" id="JADCSA010000006">
    <property type="protein sequence ID" value="MBE7324516.1"/>
    <property type="molecule type" value="Genomic_DNA"/>
</dbReference>
<feature type="signal peptide" evidence="2">
    <location>
        <begin position="1"/>
        <end position="42"/>
    </location>
</feature>
<dbReference type="Proteomes" id="UP000756387">
    <property type="component" value="Unassembled WGS sequence"/>
</dbReference>
<keyword evidence="2" id="KW-0732">Signal</keyword>
<feature type="chain" id="PRO_5045209905" evidence="2">
    <location>
        <begin position="43"/>
        <end position="284"/>
    </location>
</feature>
<reference evidence="3 4" key="1">
    <citation type="submission" date="2020-10" db="EMBL/GenBank/DDBJ databases">
        <title>Nocardioides sp. isolated from sludge.</title>
        <authorList>
            <person name="Zhang X."/>
        </authorList>
    </citation>
    <scope>NUCLEOTIDE SEQUENCE [LARGE SCALE GENOMIC DNA]</scope>
    <source>
        <strain evidence="3 4">Y6</strain>
    </source>
</reference>
<evidence type="ECO:0000313" key="4">
    <source>
        <dbReference type="Proteomes" id="UP000756387"/>
    </source>
</evidence>
<protein>
    <submittedName>
        <fullName evidence="3">Uncharacterized protein</fullName>
    </submittedName>
</protein>
<feature type="compositionally biased region" description="Polar residues" evidence="1">
    <location>
        <begin position="205"/>
        <end position="237"/>
    </location>
</feature>
<feature type="region of interest" description="Disordered" evidence="1">
    <location>
        <begin position="205"/>
        <end position="238"/>
    </location>
</feature>
<proteinExistence type="predicted"/>
<keyword evidence="4" id="KW-1185">Reference proteome</keyword>
<organism evidence="3 4">
    <name type="scientific">Nocardioides malaquae</name>
    <dbReference type="NCBI Taxonomy" id="2773426"/>
    <lineage>
        <taxon>Bacteria</taxon>
        <taxon>Bacillati</taxon>
        <taxon>Actinomycetota</taxon>
        <taxon>Actinomycetes</taxon>
        <taxon>Propionibacteriales</taxon>
        <taxon>Nocardioidaceae</taxon>
        <taxon>Nocardioides</taxon>
    </lineage>
</organism>
<evidence type="ECO:0000256" key="1">
    <source>
        <dbReference type="SAM" id="MobiDB-lite"/>
    </source>
</evidence>
<accession>A0ABR9RSI2</accession>
<name>A0ABR9RSI2_9ACTN</name>
<sequence>MKSTPSTSSASTMPSPTRRTLLAASAWSVPVVALASAAPAYASSGCLTTSYQLNWGEQGAWTYGLTGPATPGNGVGQIVAMPVSAPVAGQVFDPLSITFTNTFHGSMQRSGNLTTEGNMIVTPGAVGGTGARGLEMWQQMGSTASRTASTVHNDRQTITFDFGRPVTNLSFTITDIDAHQPATSTNGQYRDAVYVSQAPTSFSLGSRVTGQGTQASPWTPNVTTSSSTGLDNGTDNRGNVRLTYAGPIQALSVTFYNTETRRLSSNGSQAIYFTNFDFSANSCV</sequence>
<dbReference type="PROSITE" id="PS51318">
    <property type="entry name" value="TAT"/>
    <property type="match status" value="1"/>
</dbReference>
<comment type="caution">
    <text evidence="3">The sequence shown here is derived from an EMBL/GenBank/DDBJ whole genome shotgun (WGS) entry which is preliminary data.</text>
</comment>
<gene>
    <name evidence="3" type="ORF">IEQ44_07615</name>
</gene>
<dbReference type="InterPro" id="IPR006311">
    <property type="entry name" value="TAT_signal"/>
</dbReference>
<evidence type="ECO:0000313" key="3">
    <source>
        <dbReference type="EMBL" id="MBE7324516.1"/>
    </source>
</evidence>
<evidence type="ECO:0000256" key="2">
    <source>
        <dbReference type="SAM" id="SignalP"/>
    </source>
</evidence>
<dbReference type="RefSeq" id="WP_193637857.1">
    <property type="nucleotide sequence ID" value="NZ_JADCSA010000006.1"/>
</dbReference>